<organism evidence="2">
    <name type="scientific">Acidobacterium capsulatum</name>
    <dbReference type="NCBI Taxonomy" id="33075"/>
    <lineage>
        <taxon>Bacteria</taxon>
        <taxon>Pseudomonadati</taxon>
        <taxon>Acidobacteriota</taxon>
        <taxon>Terriglobia</taxon>
        <taxon>Terriglobales</taxon>
        <taxon>Acidobacteriaceae</taxon>
        <taxon>Acidobacterium</taxon>
    </lineage>
</organism>
<dbReference type="Pfam" id="PF00583">
    <property type="entry name" value="Acetyltransf_1"/>
    <property type="match status" value="1"/>
</dbReference>
<name>A0A7V4XS11_9BACT</name>
<dbReference type="GO" id="GO:0016747">
    <property type="term" value="F:acyltransferase activity, transferring groups other than amino-acyl groups"/>
    <property type="evidence" value="ECO:0007669"/>
    <property type="project" value="InterPro"/>
</dbReference>
<dbReference type="Gene3D" id="3.40.630.30">
    <property type="match status" value="1"/>
</dbReference>
<accession>A0A7V4XS11</accession>
<dbReference type="InterPro" id="IPR000182">
    <property type="entry name" value="GNAT_dom"/>
</dbReference>
<evidence type="ECO:0000313" key="2">
    <source>
        <dbReference type="EMBL" id="HGY93835.1"/>
    </source>
</evidence>
<sequence length="269" mass="29782">MTTLALPGRRIAVRSGRAAVLRACESLDELGACVRMQGDVWGYEGNDIIPRRAFIVARHIGGQVIGAFDEHSGVLVGFAMALPGVKQGTAGEPPRPYLHSHMLAVDPGWRNEGLGQQLKRFQREEALSRDIDHMEWTFDPLEIKNAFLNIHRLGAIVRCYLPDFYGVSSSRLQNGLPTDRLVAEWRLRSSRVAGVLAGDFGPIPPIEERMMIPAQMASWKASGDVARALEVQQHLRKQFQQAFQSGLAVVNFCVDEAGNGIYELAPWPQ</sequence>
<comment type="caution">
    <text evidence="2">The sequence shown here is derived from an EMBL/GenBank/DDBJ whole genome shotgun (WGS) entry which is preliminary data.</text>
</comment>
<reference evidence="2" key="1">
    <citation type="journal article" date="2020" name="mSystems">
        <title>Genome- and Community-Level Interaction Insights into Carbon Utilization and Element Cycling Functions of Hydrothermarchaeota in Hydrothermal Sediment.</title>
        <authorList>
            <person name="Zhou Z."/>
            <person name="Liu Y."/>
            <person name="Xu W."/>
            <person name="Pan J."/>
            <person name="Luo Z.H."/>
            <person name="Li M."/>
        </authorList>
    </citation>
    <scope>NUCLEOTIDE SEQUENCE [LARGE SCALE GENOMIC DNA]</scope>
    <source>
        <strain evidence="2">SpSt-855</strain>
    </source>
</reference>
<evidence type="ECO:0000259" key="1">
    <source>
        <dbReference type="PROSITE" id="PS51186"/>
    </source>
</evidence>
<dbReference type="PROSITE" id="PS51186">
    <property type="entry name" value="GNAT"/>
    <property type="match status" value="1"/>
</dbReference>
<feature type="domain" description="N-acetyltransferase" evidence="1">
    <location>
        <begin position="19"/>
        <end position="179"/>
    </location>
</feature>
<gene>
    <name evidence="2" type="ORF">ENW50_03975</name>
</gene>
<proteinExistence type="predicted"/>
<keyword evidence="2" id="KW-0808">Transferase</keyword>
<dbReference type="CDD" id="cd04301">
    <property type="entry name" value="NAT_SF"/>
    <property type="match status" value="1"/>
</dbReference>
<dbReference type="EMBL" id="DTKL01000019">
    <property type="protein sequence ID" value="HGY93835.1"/>
    <property type="molecule type" value="Genomic_DNA"/>
</dbReference>
<dbReference type="SUPFAM" id="SSF55729">
    <property type="entry name" value="Acyl-CoA N-acyltransferases (Nat)"/>
    <property type="match status" value="1"/>
</dbReference>
<protein>
    <submittedName>
        <fullName evidence="2">GNAT family N-acetyltransferase</fullName>
    </submittedName>
</protein>
<dbReference type="PANTHER" id="PTHR41700:SF1">
    <property type="entry name" value="N-ACETYLTRANSFERASE DOMAIN-CONTAINING PROTEIN"/>
    <property type="match status" value="1"/>
</dbReference>
<dbReference type="PANTHER" id="PTHR41700">
    <property type="entry name" value="GCN5-RELATED N-ACETYLTRANSFERASE"/>
    <property type="match status" value="1"/>
</dbReference>
<dbReference type="InterPro" id="IPR038764">
    <property type="entry name" value="GNAT_N_AcTrfase_prd"/>
</dbReference>
<dbReference type="AlphaFoldDB" id="A0A7V4XS11"/>
<dbReference type="InterPro" id="IPR016181">
    <property type="entry name" value="Acyl_CoA_acyltransferase"/>
</dbReference>